<feature type="transmembrane region" description="Helical" evidence="1">
    <location>
        <begin position="21"/>
        <end position="43"/>
    </location>
</feature>
<evidence type="ECO:0000256" key="1">
    <source>
        <dbReference type="SAM" id="Phobius"/>
    </source>
</evidence>
<organism evidence="2 3">
    <name type="scientific">Parendozoicomonas haliclonae</name>
    <dbReference type="NCBI Taxonomy" id="1960125"/>
    <lineage>
        <taxon>Bacteria</taxon>
        <taxon>Pseudomonadati</taxon>
        <taxon>Pseudomonadota</taxon>
        <taxon>Gammaproteobacteria</taxon>
        <taxon>Oceanospirillales</taxon>
        <taxon>Endozoicomonadaceae</taxon>
        <taxon>Parendozoicomonas</taxon>
    </lineage>
</organism>
<dbReference type="EMBL" id="FWPT01000005">
    <property type="protein sequence ID" value="SMA47552.1"/>
    <property type="molecule type" value="Genomic_DNA"/>
</dbReference>
<dbReference type="Proteomes" id="UP000196573">
    <property type="component" value="Unassembled WGS sequence"/>
</dbReference>
<keyword evidence="3" id="KW-1185">Reference proteome</keyword>
<protein>
    <recommendedName>
        <fullName evidence="4">TadE-like protein</fullName>
    </recommendedName>
</protein>
<keyword evidence="1" id="KW-0472">Membrane</keyword>
<keyword evidence="1" id="KW-1133">Transmembrane helix</keyword>
<evidence type="ECO:0008006" key="4">
    <source>
        <dbReference type="Google" id="ProtNLM"/>
    </source>
</evidence>
<name>A0A1X7AKU6_9GAMM</name>
<dbReference type="AlphaFoldDB" id="A0A1X7AKU6"/>
<dbReference type="RefSeq" id="WP_165767248.1">
    <property type="nucleotide sequence ID" value="NZ_CBCSCN010000003.1"/>
</dbReference>
<gene>
    <name evidence="2" type="ORF">EHSB41UT_02459</name>
</gene>
<dbReference type="InterPro" id="IPR031582">
    <property type="entry name" value="TadF"/>
</dbReference>
<accession>A0A1X7AKU6</accession>
<proteinExistence type="predicted"/>
<evidence type="ECO:0000313" key="3">
    <source>
        <dbReference type="Proteomes" id="UP000196573"/>
    </source>
</evidence>
<evidence type="ECO:0000313" key="2">
    <source>
        <dbReference type="EMBL" id="SMA47552.1"/>
    </source>
</evidence>
<dbReference type="Pfam" id="PF16964">
    <property type="entry name" value="TadF"/>
    <property type="match status" value="1"/>
</dbReference>
<sequence length="179" mass="19989">MAVNKLTGRQRQRGTFVIECALVLGVLVLLIGFTSDIISWQAVYARLQRMAHSGATLIRERELLFADREVLTNDDVQKLYQITRQSLTRTYGDFAPGQLGLYVEQVERQYPSGQWSSVAFHQGSPCRPARTLKGNSRLFPADQSLIIYQVTVCYPADSYYQALLGNGGVLIASTLMPGR</sequence>
<keyword evidence="1" id="KW-0812">Transmembrane</keyword>
<reference evidence="2 3" key="1">
    <citation type="submission" date="2017-03" db="EMBL/GenBank/DDBJ databases">
        <authorList>
            <person name="Afonso C.L."/>
            <person name="Miller P.J."/>
            <person name="Scott M.A."/>
            <person name="Spackman E."/>
            <person name="Goraichik I."/>
            <person name="Dimitrov K.M."/>
            <person name="Suarez D.L."/>
            <person name="Swayne D.E."/>
        </authorList>
    </citation>
    <scope>NUCLEOTIDE SEQUENCE [LARGE SCALE GENOMIC DNA]</scope>
    <source>
        <strain evidence="2">SB41UT1</strain>
    </source>
</reference>